<comment type="caution">
    <text evidence="4">The sequence shown here is derived from an EMBL/GenBank/DDBJ whole genome shotgun (WGS) entry which is preliminary data.</text>
</comment>
<dbReference type="PROSITE" id="PS50005">
    <property type="entry name" value="TPR"/>
    <property type="match status" value="1"/>
</dbReference>
<keyword evidence="3" id="KW-0472">Membrane</keyword>
<dbReference type="Gene3D" id="1.25.40.10">
    <property type="entry name" value="Tetratricopeptide repeat domain"/>
    <property type="match status" value="1"/>
</dbReference>
<dbReference type="EMBL" id="MU853425">
    <property type="protein sequence ID" value="KAK4131343.1"/>
    <property type="molecule type" value="Genomic_DNA"/>
</dbReference>
<reference evidence="4" key="1">
    <citation type="journal article" date="2023" name="Mol. Phylogenet. Evol.">
        <title>Genome-scale phylogeny and comparative genomics of the fungal order Sordariales.</title>
        <authorList>
            <person name="Hensen N."/>
            <person name="Bonometti L."/>
            <person name="Westerberg I."/>
            <person name="Brannstrom I.O."/>
            <person name="Guillou S."/>
            <person name="Cros-Aarteil S."/>
            <person name="Calhoun S."/>
            <person name="Haridas S."/>
            <person name="Kuo A."/>
            <person name="Mondo S."/>
            <person name="Pangilinan J."/>
            <person name="Riley R."/>
            <person name="LaButti K."/>
            <person name="Andreopoulos B."/>
            <person name="Lipzen A."/>
            <person name="Chen C."/>
            <person name="Yan M."/>
            <person name="Daum C."/>
            <person name="Ng V."/>
            <person name="Clum A."/>
            <person name="Steindorff A."/>
            <person name="Ohm R.A."/>
            <person name="Martin F."/>
            <person name="Silar P."/>
            <person name="Natvig D.O."/>
            <person name="Lalanne C."/>
            <person name="Gautier V."/>
            <person name="Ament-Velasquez S.L."/>
            <person name="Kruys A."/>
            <person name="Hutchinson M.I."/>
            <person name="Powell A.J."/>
            <person name="Barry K."/>
            <person name="Miller A.N."/>
            <person name="Grigoriev I.V."/>
            <person name="Debuchy R."/>
            <person name="Gladieux P."/>
            <person name="Hiltunen Thoren M."/>
            <person name="Johannesson H."/>
        </authorList>
    </citation>
    <scope>NUCLEOTIDE SEQUENCE</scope>
    <source>
        <strain evidence="4">CBS 123565</strain>
    </source>
</reference>
<keyword evidence="1" id="KW-0802">TPR repeat</keyword>
<feature type="region of interest" description="Disordered" evidence="2">
    <location>
        <begin position="56"/>
        <end position="78"/>
    </location>
</feature>
<evidence type="ECO:0000256" key="3">
    <source>
        <dbReference type="SAM" id="Phobius"/>
    </source>
</evidence>
<name>A0AAN6UE34_9PEZI</name>
<feature type="compositionally biased region" description="Basic and acidic residues" evidence="2">
    <location>
        <begin position="250"/>
        <end position="264"/>
    </location>
</feature>
<feature type="transmembrane region" description="Helical" evidence="3">
    <location>
        <begin position="116"/>
        <end position="138"/>
    </location>
</feature>
<dbReference type="InterPro" id="IPR019734">
    <property type="entry name" value="TPR_rpt"/>
</dbReference>
<feature type="repeat" description="TPR" evidence="1">
    <location>
        <begin position="448"/>
        <end position="481"/>
    </location>
</feature>
<dbReference type="Proteomes" id="UP001304895">
    <property type="component" value="Unassembled WGS sequence"/>
</dbReference>
<dbReference type="GO" id="GO:0006515">
    <property type="term" value="P:protein quality control for misfolded or incompletely synthesized proteins"/>
    <property type="evidence" value="ECO:0007669"/>
    <property type="project" value="TreeGrafter"/>
</dbReference>
<proteinExistence type="predicted"/>
<dbReference type="GO" id="GO:0031942">
    <property type="term" value="C:i-AAA complex"/>
    <property type="evidence" value="ECO:0007669"/>
    <property type="project" value="TreeGrafter"/>
</dbReference>
<dbReference type="SUPFAM" id="SSF81901">
    <property type="entry name" value="HCP-like"/>
    <property type="match status" value="1"/>
</dbReference>
<dbReference type="SMART" id="SM00028">
    <property type="entry name" value="TPR"/>
    <property type="match status" value="3"/>
</dbReference>
<sequence length="500" mass="55784">MPVPKAVGLRPPGALRLLRPCRQSQPPLVRRFESSRHRQQKSSALLIVPLSHQCRLQSTSPQTPNSGSSSQKKGQAPKPTLKGMLWRAIAADTKRAWHNIRSSSFKEVARRNPGEAFGAVFALVAAVGVAGYCVYLYFNYYYSRQFTRYPEPVAQALRKALYFSNHEPDPQRALKYYKQALELCDEAGLDHFSDDVMGIKIQLAAWLEKIHSFQNSISVLENVYADCKRWVEVMEKSAADGTLPALDPTSEPKDGEPIPEEPRETMWGKRTRVLAKAIAVSVKLADLYSDEHVLERELAHERLVWAVETILREQQRRAKDGVKEGEGPWMSPDEIGGSMEALAQSYGEKSQHHLAVPLLFQALRLCEDPCHIALLMNNIATSFAEHPLIKPGDAPAHSMMQESKTWTTPAEQRASYLDAAQRWALNSFKHASEPQGEKRTPECDQACAASLANLGSILTMLGKTAEARDRFEQAIALSKKLGFDEYAAQADARLQSLPKA</sequence>
<protein>
    <recommendedName>
        <fullName evidence="6">TPR domain-containing protein</fullName>
    </recommendedName>
</protein>
<dbReference type="PANTHER" id="PTHR28142">
    <property type="entry name" value="MITOCHONDRIAL INNER MEMBRANE I-AAA PROTEASE SUPERCOMPLEX SUBUNIT MGR3-RELATED"/>
    <property type="match status" value="1"/>
</dbReference>
<evidence type="ECO:0000313" key="5">
    <source>
        <dbReference type="Proteomes" id="UP001304895"/>
    </source>
</evidence>
<keyword evidence="3" id="KW-0812">Transmembrane</keyword>
<feature type="region of interest" description="Disordered" evidence="2">
    <location>
        <begin position="241"/>
        <end position="264"/>
    </location>
</feature>
<gene>
    <name evidence="4" type="ORF">BT67DRAFT_388298</name>
</gene>
<evidence type="ECO:0000313" key="4">
    <source>
        <dbReference type="EMBL" id="KAK4131343.1"/>
    </source>
</evidence>
<dbReference type="InterPro" id="IPR040201">
    <property type="entry name" value="Mrg3-like"/>
</dbReference>
<evidence type="ECO:0008006" key="6">
    <source>
        <dbReference type="Google" id="ProtNLM"/>
    </source>
</evidence>
<organism evidence="4 5">
    <name type="scientific">Trichocladium antarcticum</name>
    <dbReference type="NCBI Taxonomy" id="1450529"/>
    <lineage>
        <taxon>Eukaryota</taxon>
        <taxon>Fungi</taxon>
        <taxon>Dikarya</taxon>
        <taxon>Ascomycota</taxon>
        <taxon>Pezizomycotina</taxon>
        <taxon>Sordariomycetes</taxon>
        <taxon>Sordariomycetidae</taxon>
        <taxon>Sordariales</taxon>
        <taxon>Chaetomiaceae</taxon>
        <taxon>Trichocladium</taxon>
    </lineage>
</organism>
<dbReference type="AlphaFoldDB" id="A0AAN6UE34"/>
<evidence type="ECO:0000256" key="2">
    <source>
        <dbReference type="SAM" id="MobiDB-lite"/>
    </source>
</evidence>
<reference evidence="4" key="2">
    <citation type="submission" date="2023-05" db="EMBL/GenBank/DDBJ databases">
        <authorList>
            <consortium name="Lawrence Berkeley National Laboratory"/>
            <person name="Steindorff A."/>
            <person name="Hensen N."/>
            <person name="Bonometti L."/>
            <person name="Westerberg I."/>
            <person name="Brannstrom I.O."/>
            <person name="Guillou S."/>
            <person name="Cros-Aarteil S."/>
            <person name="Calhoun S."/>
            <person name="Haridas S."/>
            <person name="Kuo A."/>
            <person name="Mondo S."/>
            <person name="Pangilinan J."/>
            <person name="Riley R."/>
            <person name="Labutti K."/>
            <person name="Andreopoulos B."/>
            <person name="Lipzen A."/>
            <person name="Chen C."/>
            <person name="Yanf M."/>
            <person name="Daum C."/>
            <person name="Ng V."/>
            <person name="Clum A."/>
            <person name="Ohm R."/>
            <person name="Martin F."/>
            <person name="Silar P."/>
            <person name="Natvig D."/>
            <person name="Lalanne C."/>
            <person name="Gautier V."/>
            <person name="Ament-Velasquez S.L."/>
            <person name="Kruys A."/>
            <person name="Hutchinson M.I."/>
            <person name="Powell A.J."/>
            <person name="Barry K."/>
            <person name="Miller A.N."/>
            <person name="Grigoriev I.V."/>
            <person name="Debuchy R."/>
            <person name="Gladieux P."/>
            <person name="Thoren M.H."/>
            <person name="Johannesson H."/>
        </authorList>
    </citation>
    <scope>NUCLEOTIDE SEQUENCE</scope>
    <source>
        <strain evidence="4">CBS 123565</strain>
    </source>
</reference>
<dbReference type="Pfam" id="PF13374">
    <property type="entry name" value="TPR_10"/>
    <property type="match status" value="1"/>
</dbReference>
<keyword evidence="5" id="KW-1185">Reference proteome</keyword>
<keyword evidence="3" id="KW-1133">Transmembrane helix</keyword>
<dbReference type="CDD" id="cd24145">
    <property type="entry name" value="Mgr3-like"/>
    <property type="match status" value="1"/>
</dbReference>
<feature type="compositionally biased region" description="Polar residues" evidence="2">
    <location>
        <begin position="56"/>
        <end position="73"/>
    </location>
</feature>
<evidence type="ECO:0000256" key="1">
    <source>
        <dbReference type="PROSITE-ProRule" id="PRU00339"/>
    </source>
</evidence>
<dbReference type="PANTHER" id="PTHR28142:SF1">
    <property type="entry name" value="MITOCHONDRIAL INNER MEMBRANE I-AAA PROTEASE SUPERCOMPLEX SUBUNIT MGR3-RELATED"/>
    <property type="match status" value="1"/>
</dbReference>
<accession>A0AAN6UE34</accession>
<dbReference type="InterPro" id="IPR011990">
    <property type="entry name" value="TPR-like_helical_dom_sf"/>
</dbReference>
<dbReference type="GO" id="GO:0051787">
    <property type="term" value="F:misfolded protein binding"/>
    <property type="evidence" value="ECO:0007669"/>
    <property type="project" value="TreeGrafter"/>
</dbReference>